<gene>
    <name evidence="1" type="ORF">GPEL0_01f2387</name>
</gene>
<evidence type="ECO:0000313" key="2">
    <source>
        <dbReference type="Proteomes" id="UP000194153"/>
    </source>
</evidence>
<reference evidence="2" key="1">
    <citation type="submission" date="2017-05" db="EMBL/GenBank/DDBJ databases">
        <title>Draft genome sequence of Geobacter pelophilus, a iron(III)-reducing bacteria.</title>
        <authorList>
            <person name="Aoyagi T."/>
            <person name="Koike H."/>
            <person name="Morita T."/>
            <person name="Sato Y."/>
            <person name="Habe H."/>
            <person name="Hori T."/>
        </authorList>
    </citation>
    <scope>NUCLEOTIDE SEQUENCE [LARGE SCALE GENOMIC DNA]</scope>
    <source>
        <strain evidence="2">Drf2</strain>
    </source>
</reference>
<protein>
    <submittedName>
        <fullName evidence="1">Uncharacterized protein</fullName>
    </submittedName>
</protein>
<comment type="caution">
    <text evidence="1">The sequence shown here is derived from an EMBL/GenBank/DDBJ whole genome shotgun (WGS) entry which is preliminary data.</text>
</comment>
<organism evidence="1 2">
    <name type="scientific">Geoanaerobacter pelophilus</name>
    <dbReference type="NCBI Taxonomy" id="60036"/>
    <lineage>
        <taxon>Bacteria</taxon>
        <taxon>Pseudomonadati</taxon>
        <taxon>Thermodesulfobacteriota</taxon>
        <taxon>Desulfuromonadia</taxon>
        <taxon>Geobacterales</taxon>
        <taxon>Geobacteraceae</taxon>
        <taxon>Geoanaerobacter</taxon>
    </lineage>
</organism>
<dbReference type="EMBL" id="BDQG01000001">
    <property type="protein sequence ID" value="GAW66849.1"/>
    <property type="molecule type" value="Genomic_DNA"/>
</dbReference>
<dbReference type="Proteomes" id="UP000194153">
    <property type="component" value="Unassembled WGS sequence"/>
</dbReference>
<proteinExistence type="predicted"/>
<accession>A0ABQ0MIF7</accession>
<keyword evidence="2" id="KW-1185">Reference proteome</keyword>
<name>A0ABQ0MIF7_9BACT</name>
<evidence type="ECO:0000313" key="1">
    <source>
        <dbReference type="EMBL" id="GAW66849.1"/>
    </source>
</evidence>
<sequence length="65" mass="7430">MIKGDIVKLLITKCCRGRTIPSGTTARISYVFKNNPNKFKLNGFREINLEKNDVELVAYVRKKDA</sequence>